<protein>
    <submittedName>
        <fullName evidence="3">10840_t:CDS:1</fullName>
    </submittedName>
</protein>
<dbReference type="EMBL" id="CAJVPJ010000004">
    <property type="protein sequence ID" value="CAG8452016.1"/>
    <property type="molecule type" value="Genomic_DNA"/>
</dbReference>
<sequence length="250" mass="28208">MANIPSSTFAYGSTGQARSNNTQMSVDSEKRKSKLRRKMAEYDAKSEYEGSKDHLRLLMDQYGTKSKVVEDINRESTELQNKIMDLMRKAQMRGKPFNVAASQTFTQTAEPCPTPSTPQTSSSTLDAAPSKPSDFSLTRTFFWLLWLPFQIAFGILRTVYRNLNWGTVLLTVAMMELTIVGIIWGIRRSHHNYLYVEPYEAEIHGTFGVESSSSFDMIMSVISVIRDFFAEVMNGGRGFGSPEYVGYVPI</sequence>
<evidence type="ECO:0000313" key="4">
    <source>
        <dbReference type="Proteomes" id="UP000789572"/>
    </source>
</evidence>
<dbReference type="AlphaFoldDB" id="A0A9N8YW87"/>
<organism evidence="3 4">
    <name type="scientific">Paraglomus occultum</name>
    <dbReference type="NCBI Taxonomy" id="144539"/>
    <lineage>
        <taxon>Eukaryota</taxon>
        <taxon>Fungi</taxon>
        <taxon>Fungi incertae sedis</taxon>
        <taxon>Mucoromycota</taxon>
        <taxon>Glomeromycotina</taxon>
        <taxon>Glomeromycetes</taxon>
        <taxon>Paraglomerales</taxon>
        <taxon>Paraglomeraceae</taxon>
        <taxon>Paraglomus</taxon>
    </lineage>
</organism>
<keyword evidence="2" id="KW-0472">Membrane</keyword>
<keyword evidence="2" id="KW-0812">Transmembrane</keyword>
<name>A0A9N8YW87_9GLOM</name>
<dbReference type="OrthoDB" id="2425483at2759"/>
<comment type="caution">
    <text evidence="3">The sequence shown here is derived from an EMBL/GenBank/DDBJ whole genome shotgun (WGS) entry which is preliminary data.</text>
</comment>
<feature type="region of interest" description="Disordered" evidence="1">
    <location>
        <begin position="1"/>
        <end position="46"/>
    </location>
</feature>
<feature type="transmembrane region" description="Helical" evidence="2">
    <location>
        <begin position="141"/>
        <end position="160"/>
    </location>
</feature>
<keyword evidence="4" id="KW-1185">Reference proteome</keyword>
<gene>
    <name evidence="3" type="ORF">POCULU_LOCUS79</name>
</gene>
<reference evidence="3" key="1">
    <citation type="submission" date="2021-06" db="EMBL/GenBank/DDBJ databases">
        <authorList>
            <person name="Kallberg Y."/>
            <person name="Tangrot J."/>
            <person name="Rosling A."/>
        </authorList>
    </citation>
    <scope>NUCLEOTIDE SEQUENCE</scope>
    <source>
        <strain evidence="3">IA702</strain>
    </source>
</reference>
<feature type="compositionally biased region" description="Polar residues" evidence="1">
    <location>
        <begin position="1"/>
        <end position="26"/>
    </location>
</feature>
<dbReference type="Proteomes" id="UP000789572">
    <property type="component" value="Unassembled WGS sequence"/>
</dbReference>
<evidence type="ECO:0000313" key="3">
    <source>
        <dbReference type="EMBL" id="CAG8452016.1"/>
    </source>
</evidence>
<feature type="region of interest" description="Disordered" evidence="1">
    <location>
        <begin position="106"/>
        <end position="129"/>
    </location>
</feature>
<feature type="transmembrane region" description="Helical" evidence="2">
    <location>
        <begin position="166"/>
        <end position="186"/>
    </location>
</feature>
<evidence type="ECO:0000256" key="1">
    <source>
        <dbReference type="SAM" id="MobiDB-lite"/>
    </source>
</evidence>
<accession>A0A9N8YW87</accession>
<proteinExistence type="predicted"/>
<evidence type="ECO:0000256" key="2">
    <source>
        <dbReference type="SAM" id="Phobius"/>
    </source>
</evidence>
<keyword evidence="2" id="KW-1133">Transmembrane helix</keyword>